<keyword evidence="3" id="KW-1185">Reference proteome</keyword>
<gene>
    <name evidence="2" type="ORF">ACFPN2_33415</name>
</gene>
<dbReference type="Pfam" id="PF11383">
    <property type="entry name" value="DUF3187"/>
    <property type="match status" value="1"/>
</dbReference>
<evidence type="ECO:0000313" key="3">
    <source>
        <dbReference type="Proteomes" id="UP001595904"/>
    </source>
</evidence>
<feature type="signal peptide" evidence="1">
    <location>
        <begin position="1"/>
        <end position="23"/>
    </location>
</feature>
<reference evidence="3" key="1">
    <citation type="journal article" date="2019" name="Int. J. Syst. Evol. Microbiol.">
        <title>The Global Catalogue of Microorganisms (GCM) 10K type strain sequencing project: providing services to taxonomists for standard genome sequencing and annotation.</title>
        <authorList>
            <consortium name="The Broad Institute Genomics Platform"/>
            <consortium name="The Broad Institute Genome Sequencing Center for Infectious Disease"/>
            <person name="Wu L."/>
            <person name="Ma J."/>
        </authorList>
    </citation>
    <scope>NUCLEOTIDE SEQUENCE [LARGE SCALE GENOMIC DNA]</scope>
    <source>
        <strain evidence="3">CGMCC 1.10759</strain>
    </source>
</reference>
<keyword evidence="1" id="KW-0732">Signal</keyword>
<organism evidence="2 3">
    <name type="scientific">Steroidobacter flavus</name>
    <dbReference type="NCBI Taxonomy" id="1842136"/>
    <lineage>
        <taxon>Bacteria</taxon>
        <taxon>Pseudomonadati</taxon>
        <taxon>Pseudomonadota</taxon>
        <taxon>Gammaproteobacteria</taxon>
        <taxon>Steroidobacterales</taxon>
        <taxon>Steroidobacteraceae</taxon>
        <taxon>Steroidobacter</taxon>
    </lineage>
</organism>
<dbReference type="EMBL" id="JBHSDU010000015">
    <property type="protein sequence ID" value="MFC4314022.1"/>
    <property type="molecule type" value="Genomic_DNA"/>
</dbReference>
<dbReference type="RefSeq" id="WP_380604862.1">
    <property type="nucleotide sequence ID" value="NZ_JBHSDU010000015.1"/>
</dbReference>
<evidence type="ECO:0000256" key="1">
    <source>
        <dbReference type="SAM" id="SignalP"/>
    </source>
</evidence>
<sequence>MNTRWLNATLGAVTMLASVAAPAAESDFYGLLRNRDLTTFGFLRLDMRPAHAVSIEKGTWAAEFELGYQNTWALSGAVERYLTSLESQGRRDLSAADLQAIRDLPGENYLVDVESAAVDFTLHYRFADDWSGYFVTSAVSYQGGFLDSTIEEFHRTFGFSTFGRPAVRRNDVTLIYDLKSAQVASFGAPTDGGFTDPTVGVRYTGVRLPEHWSMSLEAAVKVPLDGERTLLSTGHFDYGVQASLQRRGAHHALYANIAAVYYGGAEWPVPQEAQIIPTLILGYEHRLTGRTNVNVQAYVSPSVYSDDDTDLDELTGLKYQYSLGVRHRMNRYLLSFGITENVQNINNTPDIGFQLGIAYIPQPRS</sequence>
<name>A0ABV8T465_9GAMM</name>
<proteinExistence type="predicted"/>
<dbReference type="Proteomes" id="UP001595904">
    <property type="component" value="Unassembled WGS sequence"/>
</dbReference>
<accession>A0ABV8T465</accession>
<evidence type="ECO:0000313" key="2">
    <source>
        <dbReference type="EMBL" id="MFC4314022.1"/>
    </source>
</evidence>
<protein>
    <submittedName>
        <fullName evidence="2">DUF3187 family protein</fullName>
    </submittedName>
</protein>
<dbReference type="InterPro" id="IPR021523">
    <property type="entry name" value="DUF3187"/>
</dbReference>
<comment type="caution">
    <text evidence="2">The sequence shown here is derived from an EMBL/GenBank/DDBJ whole genome shotgun (WGS) entry which is preliminary data.</text>
</comment>
<feature type="chain" id="PRO_5046910227" evidence="1">
    <location>
        <begin position="24"/>
        <end position="365"/>
    </location>
</feature>